<dbReference type="Gene3D" id="1.20.1250.20">
    <property type="entry name" value="MFS general substrate transporter like domains"/>
    <property type="match status" value="2"/>
</dbReference>
<proteinExistence type="predicted"/>
<evidence type="ECO:0000313" key="7">
    <source>
        <dbReference type="Proteomes" id="UP000287972"/>
    </source>
</evidence>
<dbReference type="EMBL" id="NKCL01000157">
    <property type="protein sequence ID" value="RSL79996.1"/>
    <property type="molecule type" value="Genomic_DNA"/>
</dbReference>
<feature type="transmembrane region" description="Helical" evidence="4">
    <location>
        <begin position="706"/>
        <end position="735"/>
    </location>
</feature>
<evidence type="ECO:0000256" key="4">
    <source>
        <dbReference type="SAM" id="Phobius"/>
    </source>
</evidence>
<feature type="compositionally biased region" description="Polar residues" evidence="3">
    <location>
        <begin position="498"/>
        <end position="514"/>
    </location>
</feature>
<feature type="region of interest" description="Disordered" evidence="3">
    <location>
        <begin position="496"/>
        <end position="524"/>
    </location>
</feature>
<evidence type="ECO:0000256" key="2">
    <source>
        <dbReference type="ARBA" id="ARBA00023180"/>
    </source>
</evidence>
<feature type="transmembrane region" description="Helical" evidence="4">
    <location>
        <begin position="1063"/>
        <end position="1086"/>
    </location>
</feature>
<comment type="subcellular location">
    <subcellularLocation>
        <location evidence="1">Membrane</location>
        <topology evidence="1">Multi-pass membrane protein</topology>
    </subcellularLocation>
</comment>
<feature type="domain" description="Oxidoreductase acuF-like C2H2 type zinc-finger" evidence="5">
    <location>
        <begin position="605"/>
        <end position="632"/>
    </location>
</feature>
<accession>A0A428RQY8</accession>
<keyword evidence="4" id="KW-1133">Transmembrane helix</keyword>
<feature type="transmembrane region" description="Helical" evidence="4">
    <location>
        <begin position="809"/>
        <end position="830"/>
    </location>
</feature>
<evidence type="ECO:0000256" key="3">
    <source>
        <dbReference type="SAM" id="MobiDB-lite"/>
    </source>
</evidence>
<dbReference type="GO" id="GO:0022857">
    <property type="term" value="F:transmembrane transporter activity"/>
    <property type="evidence" value="ECO:0007669"/>
    <property type="project" value="InterPro"/>
</dbReference>
<feature type="transmembrane region" description="Helical" evidence="4">
    <location>
        <begin position="1002"/>
        <end position="1024"/>
    </location>
</feature>
<dbReference type="SUPFAM" id="SSF103473">
    <property type="entry name" value="MFS general substrate transporter"/>
    <property type="match status" value="1"/>
</dbReference>
<dbReference type="InterPro" id="IPR011701">
    <property type="entry name" value="MFS"/>
</dbReference>
<keyword evidence="4" id="KW-0472">Membrane</keyword>
<feature type="domain" description="Oxidoreductase acuF-like C2H2 type zinc-finger" evidence="5">
    <location>
        <begin position="331"/>
        <end position="357"/>
    </location>
</feature>
<dbReference type="InterPro" id="IPR058925">
    <property type="entry name" value="zf-C2H2_AcuF"/>
</dbReference>
<name>A0A428RQY8_9HYPO</name>
<organism evidence="6 7">
    <name type="scientific">Fusarium floridanum</name>
    <dbReference type="NCBI Taxonomy" id="1325733"/>
    <lineage>
        <taxon>Eukaryota</taxon>
        <taxon>Fungi</taxon>
        <taxon>Dikarya</taxon>
        <taxon>Ascomycota</taxon>
        <taxon>Pezizomycotina</taxon>
        <taxon>Sordariomycetes</taxon>
        <taxon>Hypocreomycetidae</taxon>
        <taxon>Hypocreales</taxon>
        <taxon>Nectriaceae</taxon>
        <taxon>Fusarium</taxon>
        <taxon>Fusarium solani species complex</taxon>
    </lineage>
</organism>
<feature type="compositionally biased region" description="Basic and acidic residues" evidence="3">
    <location>
        <begin position="690"/>
        <end position="700"/>
    </location>
</feature>
<protein>
    <recommendedName>
        <fullName evidence="5">Oxidoreductase acuF-like C2H2 type zinc-finger domain-containing protein</fullName>
    </recommendedName>
</protein>
<evidence type="ECO:0000256" key="1">
    <source>
        <dbReference type="ARBA" id="ARBA00004141"/>
    </source>
</evidence>
<dbReference type="PANTHER" id="PTHR35391">
    <property type="entry name" value="C2H2-TYPE DOMAIN-CONTAINING PROTEIN-RELATED"/>
    <property type="match status" value="1"/>
</dbReference>
<dbReference type="Pfam" id="PF07690">
    <property type="entry name" value="MFS_1"/>
    <property type="match status" value="1"/>
</dbReference>
<dbReference type="AlphaFoldDB" id="A0A428RQY8"/>
<feature type="transmembrane region" description="Helical" evidence="4">
    <location>
        <begin position="779"/>
        <end position="797"/>
    </location>
</feature>
<feature type="region of interest" description="Disordered" evidence="3">
    <location>
        <begin position="96"/>
        <end position="121"/>
    </location>
</feature>
<dbReference type="Pfam" id="PF26082">
    <property type="entry name" value="zf-C2H2_AcuF"/>
    <property type="match status" value="2"/>
</dbReference>
<evidence type="ECO:0000313" key="6">
    <source>
        <dbReference type="EMBL" id="RSL79996.1"/>
    </source>
</evidence>
<dbReference type="PANTHER" id="PTHR35391:SF7">
    <property type="entry name" value="C2H2-TYPE DOMAIN-CONTAINING PROTEIN"/>
    <property type="match status" value="1"/>
</dbReference>
<dbReference type="Proteomes" id="UP000287972">
    <property type="component" value="Unassembled WGS sequence"/>
</dbReference>
<evidence type="ECO:0000259" key="5">
    <source>
        <dbReference type="Pfam" id="PF26082"/>
    </source>
</evidence>
<feature type="region of interest" description="Disordered" evidence="3">
    <location>
        <begin position="677"/>
        <end position="700"/>
    </location>
</feature>
<keyword evidence="4" id="KW-0812">Transmembrane</keyword>
<reference evidence="6 7" key="1">
    <citation type="submission" date="2017-06" db="EMBL/GenBank/DDBJ databases">
        <title>Comparative genomic analysis of Ambrosia Fusariam Clade fungi.</title>
        <authorList>
            <person name="Stajich J.E."/>
            <person name="Carrillo J."/>
            <person name="Kijimoto T."/>
            <person name="Eskalen A."/>
            <person name="O'Donnell K."/>
            <person name="Kasson M."/>
        </authorList>
    </citation>
    <scope>NUCLEOTIDE SEQUENCE [LARGE SCALE GENOMIC DNA]</scope>
    <source>
        <strain evidence="6 7">NRRL62606</strain>
    </source>
</reference>
<dbReference type="CDD" id="cd17352">
    <property type="entry name" value="MFS_MCT_SLC16"/>
    <property type="match status" value="1"/>
</dbReference>
<feature type="transmembrane region" description="Helical" evidence="4">
    <location>
        <begin position="836"/>
        <end position="855"/>
    </location>
</feature>
<feature type="compositionally biased region" description="Basic and acidic residues" evidence="3">
    <location>
        <begin position="97"/>
        <end position="107"/>
    </location>
</feature>
<keyword evidence="2" id="KW-0325">Glycoprotein</keyword>
<feature type="transmembrane region" description="Helical" evidence="4">
    <location>
        <begin position="974"/>
        <end position="996"/>
    </location>
</feature>
<gene>
    <name evidence="6" type="ORF">CEP51_006916</name>
</gene>
<sequence>MGTLENISEVVSHIRETLEGIENSLQNHPQVSQEAGGDILSQFLIWTGSLGAGHKSSSALSLEYRLRHAPHIKKYISNILCRLLADSRDLQTITTGEKPDRNLREDWGDLADTETSPSQDDVIRQPDTEAEMLLDVISSHLKSLFRVSVLVRKASCEDRFQRAIRSRGHPFMDQFDMDYLSTRFPKLNTFSHTPGSQYSWIVVRLGQANAKRRQFIRYCREHSEKLKSDMTQEQHNFTPFPLPVSSRPLATNTASGPVEIPADKTFKLARTEMLSSKATTLPPKILDTAQLLAPIQTEDDNVSATTGSTALGKEIVLSLPRLDTLQNGKPQFECPICSSLQSMNRNKTWQRHAFRDLKAYICTAEENCDDLMFPDRDSWFKHEIERHRLQFICSLCPAAPPIPRQEFRQHLLDNHGNFDDDQLDALEAVSGQPPRYFQEADCPFCYNWNHERSSDPPERAATESQHSSPHVTVQAFKIHVARHQEQVSIFAIPRASEDQGSANSRAMGQGSRSSVSEKKKQGLDQSSGFDWTLDSALNDFQSQLDVNLVGMKCSGLSPSLTSLLGRAVTKRRKFIKYQRERRETEPGNPGDAQPTSGPTLMFQEGPFECWICGNVQSFQDRESWEKHVFKDLRPYLCTLDVGCEDMFLNRDSWFEHELQHRSHYVCYANASSPGDAPVGDFQVDDSQTLRGDDDAASRDKEEEPKYGWVIVASVFFTNAHTWGLIGSYSVFLAYFLHSGQFANPDPLTLAFVAGLSFSVALLVAPVVTRLNPYIGPRSTVFIGILVQTGGLIAASFSTRIWHLVLSQGLVFGAGVGFIVNTTVSIVPQWFHAGRSFAVAVTTAGSGTGGLLYSLTTRTMIDNLGMAWAFRVLAILSFTVNGISTLFLKSRSTSIGAVHLGFDVSFFKRPEFCLFLAWGFFSQFGFGITVFSMADFAETMGFTPRQGSIASAIFNLSQAVGRPLIGLASDRYGRLNVGSVCTLTAALSTLLIWILAGKSFAGTIIYTLFGAFASNMWTTVAPIGVEVMGLQLLPSALSIFWLVLVLPTTFAMPIAISLKGKWQYPYLGVQLFTGFSYMAAFISVWFLRALQLHRVDSLQSSSESRDGPSINQGEGMARSGNKLPKLYEGLIIRRKV</sequence>
<keyword evidence="7" id="KW-1185">Reference proteome</keyword>
<feature type="region of interest" description="Disordered" evidence="3">
    <location>
        <begin position="577"/>
        <end position="598"/>
    </location>
</feature>
<comment type="caution">
    <text evidence="6">The sequence shown here is derived from an EMBL/GenBank/DDBJ whole genome shotgun (WGS) entry which is preliminary data.</text>
</comment>
<dbReference type="GO" id="GO:0016020">
    <property type="term" value="C:membrane"/>
    <property type="evidence" value="ECO:0007669"/>
    <property type="project" value="UniProtKB-SubCell"/>
</dbReference>
<feature type="transmembrane region" description="Helical" evidence="4">
    <location>
        <begin position="1036"/>
        <end position="1057"/>
    </location>
</feature>
<feature type="transmembrane region" description="Helical" evidence="4">
    <location>
        <begin position="747"/>
        <end position="767"/>
    </location>
</feature>
<dbReference type="InterPro" id="IPR036259">
    <property type="entry name" value="MFS_trans_sf"/>
</dbReference>
<feature type="transmembrane region" description="Helical" evidence="4">
    <location>
        <begin position="914"/>
        <end position="936"/>
    </location>
</feature>
<feature type="transmembrane region" description="Helical" evidence="4">
    <location>
        <begin position="867"/>
        <end position="887"/>
    </location>
</feature>